<evidence type="ECO:0000256" key="5">
    <source>
        <dbReference type="SAM" id="Phobius"/>
    </source>
</evidence>
<dbReference type="GeneID" id="110245869"/>
<sequence length="395" mass="44426">MDTGMEWELIYAEEVQEYVSENGLSNIEQFFKEKLEGWQDVEVNIGVTGDSGTGKSSFINAIRELDDDDEQAAKVGVTETTMEPKCYDHPSNPKIKFYDLPGIGTPNFPDLDSYCRETNLEQYHTFLIFTSTRFTKNDLILAQKIRSLKKKFFFVRTKIDDNVRAERRKKSFNERAMLEKIRSDCAENLSDLLEKRQDVFLISNHDPSKWDFDRLTNAILDVLPTRQKEAMSLTLGVLTTLSKDLLKRKVKVLQGRMWMIAGASAAGAIVPIPGLSIALDLGLILNEVKFYKSQLGIPDEGSERFQTLHADTQDQIKRICIDGVAIRSLMSTFATESAVEEVARFIPFIGSVIAGSLSFAGTYYVLGQCLEKIEALAIKVLEEAAQSSVDDLDID</sequence>
<comment type="similarity">
    <text evidence="1">Belongs to the TRAFAC class dynamin-like GTPase superfamily. IRG family.</text>
</comment>
<keyword evidence="8" id="KW-1185">Reference proteome</keyword>
<evidence type="ECO:0000313" key="7">
    <source>
        <dbReference type="EnsemblMetazoa" id="XP_020907823.1"/>
    </source>
</evidence>
<keyword evidence="4" id="KW-0342">GTP-binding</keyword>
<reference evidence="7" key="1">
    <citation type="submission" date="2022-11" db="UniProtKB">
        <authorList>
            <consortium name="EnsemblMetazoa"/>
        </authorList>
    </citation>
    <scope>IDENTIFICATION</scope>
</reference>
<feature type="domain" description="IRG-type G" evidence="6">
    <location>
        <begin position="41"/>
        <end position="222"/>
    </location>
</feature>
<dbReference type="SUPFAM" id="SSF52540">
    <property type="entry name" value="P-loop containing nucleoside triphosphate hydrolases"/>
    <property type="match status" value="1"/>
</dbReference>
<keyword evidence="2" id="KW-0547">Nucleotide-binding</keyword>
<dbReference type="EnsemblMetazoa" id="XM_021052164.2">
    <property type="protein sequence ID" value="XP_020907823.1"/>
    <property type="gene ID" value="LOC110245869"/>
</dbReference>
<dbReference type="PROSITE" id="PS51716">
    <property type="entry name" value="G_IRG"/>
    <property type="match status" value="1"/>
</dbReference>
<evidence type="ECO:0000256" key="4">
    <source>
        <dbReference type="ARBA" id="ARBA00023134"/>
    </source>
</evidence>
<keyword evidence="5" id="KW-1133">Transmembrane helix</keyword>
<accession>A0A913XQW7</accession>
<dbReference type="GO" id="GO:0016020">
    <property type="term" value="C:membrane"/>
    <property type="evidence" value="ECO:0007669"/>
    <property type="project" value="InterPro"/>
</dbReference>
<keyword evidence="5" id="KW-0812">Transmembrane</keyword>
<dbReference type="InterPro" id="IPR007743">
    <property type="entry name" value="Immunity-related_GTPase-like"/>
</dbReference>
<keyword evidence="5" id="KW-0472">Membrane</keyword>
<dbReference type="GO" id="GO:0005525">
    <property type="term" value="F:GTP binding"/>
    <property type="evidence" value="ECO:0007669"/>
    <property type="project" value="UniProtKB-KW"/>
</dbReference>
<dbReference type="RefSeq" id="XP_020907823.1">
    <property type="nucleotide sequence ID" value="XM_021052164.2"/>
</dbReference>
<evidence type="ECO:0000256" key="2">
    <source>
        <dbReference type="ARBA" id="ARBA00022741"/>
    </source>
</evidence>
<evidence type="ECO:0000259" key="6">
    <source>
        <dbReference type="PROSITE" id="PS51716"/>
    </source>
</evidence>
<dbReference type="AlphaFoldDB" id="A0A913XQW7"/>
<dbReference type="Pfam" id="PF05049">
    <property type="entry name" value="IIGP"/>
    <property type="match status" value="1"/>
</dbReference>
<dbReference type="OMA" id="WPTDEYV"/>
<dbReference type="KEGG" id="epa:110245869"/>
<dbReference type="InterPro" id="IPR027417">
    <property type="entry name" value="P-loop_NTPase"/>
</dbReference>
<evidence type="ECO:0000256" key="3">
    <source>
        <dbReference type="ARBA" id="ARBA00022801"/>
    </source>
</evidence>
<proteinExistence type="inferred from homology"/>
<dbReference type="Gene3D" id="3.40.50.300">
    <property type="entry name" value="P-loop containing nucleotide triphosphate hydrolases"/>
    <property type="match status" value="1"/>
</dbReference>
<evidence type="ECO:0000256" key="1">
    <source>
        <dbReference type="ARBA" id="ARBA00005429"/>
    </source>
</evidence>
<dbReference type="InterPro" id="IPR030385">
    <property type="entry name" value="G_IRG_dom"/>
</dbReference>
<dbReference type="GO" id="GO:0016787">
    <property type="term" value="F:hydrolase activity"/>
    <property type="evidence" value="ECO:0007669"/>
    <property type="project" value="UniProtKB-KW"/>
</dbReference>
<dbReference type="PANTHER" id="PTHR32341">
    <property type="entry name" value="INTERFERON-INDUCIBLE GTPASE"/>
    <property type="match status" value="1"/>
</dbReference>
<keyword evidence="3" id="KW-0378">Hydrolase</keyword>
<organism evidence="7 8">
    <name type="scientific">Exaiptasia diaphana</name>
    <name type="common">Tropical sea anemone</name>
    <name type="synonym">Aiptasia pulchella</name>
    <dbReference type="NCBI Taxonomy" id="2652724"/>
    <lineage>
        <taxon>Eukaryota</taxon>
        <taxon>Metazoa</taxon>
        <taxon>Cnidaria</taxon>
        <taxon>Anthozoa</taxon>
        <taxon>Hexacorallia</taxon>
        <taxon>Actiniaria</taxon>
        <taxon>Aiptasiidae</taxon>
        <taxon>Exaiptasia</taxon>
    </lineage>
</organism>
<name>A0A913XQW7_EXADI</name>
<dbReference type="InterPro" id="IPR051515">
    <property type="entry name" value="IRG"/>
</dbReference>
<dbReference type="Proteomes" id="UP000887567">
    <property type="component" value="Unplaced"/>
</dbReference>
<dbReference type="PANTHER" id="PTHR32341:SF10">
    <property type="entry name" value="INTERFERON-INDUCIBLE GTPASE 5"/>
    <property type="match status" value="1"/>
</dbReference>
<dbReference type="OrthoDB" id="422720at2759"/>
<feature type="transmembrane region" description="Helical" evidence="5">
    <location>
        <begin position="257"/>
        <end position="279"/>
    </location>
</feature>
<dbReference type="FunFam" id="3.40.50.300:FF:000541">
    <property type="entry name" value="Immunity related GTPase M"/>
    <property type="match status" value="1"/>
</dbReference>
<evidence type="ECO:0000313" key="8">
    <source>
        <dbReference type="Proteomes" id="UP000887567"/>
    </source>
</evidence>
<protein>
    <recommendedName>
        <fullName evidence="6">IRG-type G domain-containing protein</fullName>
    </recommendedName>
</protein>
<feature type="transmembrane region" description="Helical" evidence="5">
    <location>
        <begin position="345"/>
        <end position="366"/>
    </location>
</feature>